<dbReference type="SUPFAM" id="SSF53756">
    <property type="entry name" value="UDP-Glycosyltransferase/glycogen phosphorylase"/>
    <property type="match status" value="1"/>
</dbReference>
<dbReference type="RefSeq" id="WP_129070272.1">
    <property type="nucleotide sequence ID" value="NZ_RDFA01000007.1"/>
</dbReference>
<evidence type="ECO:0000313" key="4">
    <source>
        <dbReference type="Proteomes" id="UP000289691"/>
    </source>
</evidence>
<dbReference type="EMBL" id="RDFA01000007">
    <property type="protein sequence ID" value="RXK46939.1"/>
    <property type="molecule type" value="Genomic_DNA"/>
</dbReference>
<sequence length="355" mass="38790">MGTDGTGARVAILFKNELHPVHAGFADAIGADRVQLPVTDHDLLTGSVVEDVLGVARRIPSMSTEYDVYLSEDVAGLYAASYLTARTDGLNIHLAADHRTFGLDGYDIGPWSPHSVAKWIDRTVDITIIHRLLRHSVDGAIAVSGLVAQNVSRIAPDVPVRVVHPYVKPDLFDRLGEMEPSLDGKDAVFVGKNRTHKGVDLLCRAWPRIRAEHPDATLELVGSEHVERNVPGVTVTGYVDDIGEAYRDASLYVHPARFEAFGVAVLEAMRAGVPAIGTTNCGVTPHLSAVDSSLRCEPSPDAIAESVAEYFDRDLDERRSISEVARETTTKFDCQRSKRTFEEQFTRLLAEIDGL</sequence>
<dbReference type="OrthoDB" id="298017at2157"/>
<proteinExistence type="predicted"/>
<evidence type="ECO:0000256" key="2">
    <source>
        <dbReference type="ARBA" id="ARBA00022679"/>
    </source>
</evidence>
<comment type="caution">
    <text evidence="3">The sequence shown here is derived from an EMBL/GenBank/DDBJ whole genome shotgun (WGS) entry which is preliminary data.</text>
</comment>
<dbReference type="Proteomes" id="UP000289691">
    <property type="component" value="Unassembled WGS sequence"/>
</dbReference>
<keyword evidence="2 3" id="KW-0808">Transferase</keyword>
<protein>
    <submittedName>
        <fullName evidence="3">Glycosyltransferase</fullName>
    </submittedName>
</protein>
<dbReference type="AlphaFoldDB" id="A0A498KSV4"/>
<dbReference type="Gene3D" id="3.40.50.2000">
    <property type="entry name" value="Glycogen Phosphorylase B"/>
    <property type="match status" value="2"/>
</dbReference>
<dbReference type="CDD" id="cd03801">
    <property type="entry name" value="GT4_PimA-like"/>
    <property type="match status" value="1"/>
</dbReference>
<organism evidence="3 4">
    <name type="scientific">Halorientalis pallida</name>
    <dbReference type="NCBI Taxonomy" id="2479928"/>
    <lineage>
        <taxon>Archaea</taxon>
        <taxon>Methanobacteriati</taxon>
        <taxon>Methanobacteriota</taxon>
        <taxon>Stenosarchaea group</taxon>
        <taxon>Halobacteria</taxon>
        <taxon>Halobacteriales</taxon>
        <taxon>Haloarculaceae</taxon>
        <taxon>Halorientalis</taxon>
    </lineage>
</organism>
<name>A0A498KSV4_9EURY</name>
<gene>
    <name evidence="3" type="ORF">EAF64_17485</name>
</gene>
<dbReference type="PANTHER" id="PTHR12526">
    <property type="entry name" value="GLYCOSYLTRANSFERASE"/>
    <property type="match status" value="1"/>
</dbReference>
<reference evidence="3 4" key="1">
    <citation type="submission" date="2019-01" db="EMBL/GenBank/DDBJ databases">
        <title>Halorientalis sp. F13-25 a new haloarchaeum isolated from hypersaline water.</title>
        <authorList>
            <person name="Ana D.-V."/>
            <person name="Cristina S.-P."/>
            <person name="Antonio V."/>
        </authorList>
    </citation>
    <scope>NUCLEOTIDE SEQUENCE [LARGE SCALE GENOMIC DNA]</scope>
    <source>
        <strain evidence="3 4">F13-25</strain>
    </source>
</reference>
<evidence type="ECO:0000256" key="1">
    <source>
        <dbReference type="ARBA" id="ARBA00022676"/>
    </source>
</evidence>
<keyword evidence="4" id="KW-1185">Reference proteome</keyword>
<dbReference type="PANTHER" id="PTHR12526:SF510">
    <property type="entry name" value="D-INOSITOL 3-PHOSPHATE GLYCOSYLTRANSFERASE"/>
    <property type="match status" value="1"/>
</dbReference>
<keyword evidence="1" id="KW-0328">Glycosyltransferase</keyword>
<dbReference type="Pfam" id="PF13692">
    <property type="entry name" value="Glyco_trans_1_4"/>
    <property type="match status" value="1"/>
</dbReference>
<evidence type="ECO:0000313" key="3">
    <source>
        <dbReference type="EMBL" id="RXK46939.1"/>
    </source>
</evidence>
<accession>A0A498KSV4</accession>
<dbReference type="GO" id="GO:0016757">
    <property type="term" value="F:glycosyltransferase activity"/>
    <property type="evidence" value="ECO:0007669"/>
    <property type="project" value="UniProtKB-KW"/>
</dbReference>